<dbReference type="HOGENOM" id="CLU_1016285_0_0_1"/>
<evidence type="ECO:0000313" key="5">
    <source>
        <dbReference type="Proteomes" id="UP000011668"/>
    </source>
</evidence>
<feature type="compositionally biased region" description="Polar residues" evidence="3">
    <location>
        <begin position="213"/>
        <end position="224"/>
    </location>
</feature>
<dbReference type="PANTHER" id="PTHR10358:SF6">
    <property type="entry name" value="ENDOSULFINE, ISOFORM A"/>
    <property type="match status" value="1"/>
</dbReference>
<comment type="similarity">
    <text evidence="1 2">Belongs to the endosulfine family.</text>
</comment>
<dbReference type="GO" id="GO:0005737">
    <property type="term" value="C:cytoplasm"/>
    <property type="evidence" value="ECO:0007669"/>
    <property type="project" value="TreeGrafter"/>
</dbReference>
<reference evidence="4 5" key="1">
    <citation type="journal article" date="2013" name="Nat. Commun.">
        <title>The evolution and pathogenic mechanisms of the rice sheath blight pathogen.</title>
        <authorList>
            <person name="Zheng A."/>
            <person name="Lin R."/>
            <person name="Xu L."/>
            <person name="Qin P."/>
            <person name="Tang C."/>
            <person name="Ai P."/>
            <person name="Zhang D."/>
            <person name="Liu Y."/>
            <person name="Sun Z."/>
            <person name="Feng H."/>
            <person name="Wang Y."/>
            <person name="Chen Y."/>
            <person name="Liang X."/>
            <person name="Fu R."/>
            <person name="Li Q."/>
            <person name="Zhang J."/>
            <person name="Yu X."/>
            <person name="Xie Z."/>
            <person name="Ding L."/>
            <person name="Guan P."/>
            <person name="Tang J."/>
            <person name="Liang Y."/>
            <person name="Wang S."/>
            <person name="Deng Q."/>
            <person name="Li S."/>
            <person name="Zhu J."/>
            <person name="Wang L."/>
            <person name="Liu H."/>
            <person name="Li P."/>
        </authorList>
    </citation>
    <scope>NUCLEOTIDE SEQUENCE [LARGE SCALE GENOMIC DNA]</scope>
    <source>
        <strain evidence="5">AG-1 IA</strain>
    </source>
</reference>
<evidence type="ECO:0000313" key="4">
    <source>
        <dbReference type="EMBL" id="ELU38237.1"/>
    </source>
</evidence>
<keyword evidence="5" id="KW-1185">Reference proteome</keyword>
<dbReference type="PANTHER" id="PTHR10358">
    <property type="entry name" value="ENDOSULFINE"/>
    <property type="match status" value="1"/>
</dbReference>
<proteinExistence type="inferred from homology"/>
<protein>
    <recommendedName>
        <fullName evidence="2">mRNA stability protein</fullName>
    </recommendedName>
</protein>
<feature type="compositionally biased region" description="Polar residues" evidence="3">
    <location>
        <begin position="231"/>
        <end position="240"/>
    </location>
</feature>
<organism evidence="4 5">
    <name type="scientific">Thanatephorus cucumeris (strain AG1-IA)</name>
    <name type="common">Rice sheath blight fungus</name>
    <name type="synonym">Rhizoctonia solani</name>
    <dbReference type="NCBI Taxonomy" id="983506"/>
    <lineage>
        <taxon>Eukaryota</taxon>
        <taxon>Fungi</taxon>
        <taxon>Dikarya</taxon>
        <taxon>Basidiomycota</taxon>
        <taxon>Agaricomycotina</taxon>
        <taxon>Agaricomycetes</taxon>
        <taxon>Cantharellales</taxon>
        <taxon>Ceratobasidiaceae</taxon>
        <taxon>Rhizoctonia</taxon>
        <taxon>Rhizoctonia solani AG-1</taxon>
    </lineage>
</organism>
<dbReference type="EMBL" id="AFRT01002225">
    <property type="protein sequence ID" value="ELU38237.1"/>
    <property type="molecule type" value="Genomic_DNA"/>
</dbReference>
<evidence type="ECO:0000256" key="2">
    <source>
        <dbReference type="RuleBase" id="RU363120"/>
    </source>
</evidence>
<evidence type="ECO:0000256" key="1">
    <source>
        <dbReference type="ARBA" id="ARBA00010520"/>
    </source>
</evidence>
<dbReference type="STRING" id="983506.L8WN71"/>
<gene>
    <name evidence="4" type="ORF">AG1IA_07731</name>
</gene>
<accession>L8WN71</accession>
<dbReference type="OrthoDB" id="5949865at2759"/>
<name>L8WN71_THACA</name>
<dbReference type="GO" id="GO:0004864">
    <property type="term" value="F:protein phosphatase inhibitor activity"/>
    <property type="evidence" value="ECO:0007669"/>
    <property type="project" value="TreeGrafter"/>
</dbReference>
<dbReference type="Pfam" id="PF04667">
    <property type="entry name" value="Endosulfine"/>
    <property type="match status" value="1"/>
</dbReference>
<feature type="compositionally biased region" description="Polar residues" evidence="3">
    <location>
        <begin position="259"/>
        <end position="274"/>
    </location>
</feature>
<dbReference type="Proteomes" id="UP000011668">
    <property type="component" value="Unassembled WGS sequence"/>
</dbReference>
<dbReference type="InterPro" id="IPR006760">
    <property type="entry name" value="Endosulphine"/>
</dbReference>
<dbReference type="AlphaFoldDB" id="L8WN71"/>
<comment type="function">
    <text evidence="2">Plays an essential role in initiation of the G0 program by preventing the degradation of specific nutrient-regulated mRNAs via the 5'-3' mRNA decay pathway.</text>
</comment>
<sequence>MCQLHCWVWLRKPKDAEYVVREEYRDLVVPCESARFCWAVKPKSMADRTNLGMVCNRAASKEAALQLPTRQVPVLHERHVPKLRGYKVGERCRTGHTTLSTHPLCTYRNQPALLSTPTTHLGPFEFKPFTMLPAQRKKVDMKQKLFRLYGKLPTHKNVLTKVQKDRKYFDSGDYALSKAGVTSQAAVGTAIPHPENIPHVTPSPHPNIHSPAPLSTSPTGQTGSPIKELVSDSSQTSPPEQIQVPIISKPVPNGAAAAESNSSPIPVSPPQSGQ</sequence>
<evidence type="ECO:0000256" key="3">
    <source>
        <dbReference type="SAM" id="MobiDB-lite"/>
    </source>
</evidence>
<comment type="caution">
    <text evidence="4">The sequence shown here is derived from an EMBL/GenBank/DDBJ whole genome shotgun (WGS) entry which is preliminary data.</text>
</comment>
<feature type="region of interest" description="Disordered" evidence="3">
    <location>
        <begin position="192"/>
        <end position="274"/>
    </location>
</feature>